<dbReference type="InterPro" id="IPR027417">
    <property type="entry name" value="P-loop_NTPase"/>
</dbReference>
<keyword evidence="2" id="KW-0813">Transport</keyword>
<feature type="domain" description="ABC transporter" evidence="7">
    <location>
        <begin position="4"/>
        <end position="238"/>
    </location>
</feature>
<dbReference type="PANTHER" id="PTHR42794">
    <property type="entry name" value="HEMIN IMPORT ATP-BINDING PROTEIN HMUV"/>
    <property type="match status" value="1"/>
</dbReference>
<dbReference type="RefSeq" id="WP_126012023.1">
    <property type="nucleotide sequence ID" value="NZ_CP032509.1"/>
</dbReference>
<name>A0A3Q8XQX5_9HYPH</name>
<dbReference type="Proteomes" id="UP000268192">
    <property type="component" value="Chromosome"/>
</dbReference>
<dbReference type="AlphaFoldDB" id="A0A3Q8XQX5"/>
<dbReference type="SUPFAM" id="SSF52540">
    <property type="entry name" value="P-loop containing nucleoside triphosphate hydrolases"/>
    <property type="match status" value="1"/>
</dbReference>
<dbReference type="EMBL" id="CP032509">
    <property type="protein sequence ID" value="AZN73272.1"/>
    <property type="molecule type" value="Genomic_DNA"/>
</dbReference>
<dbReference type="PANTHER" id="PTHR42794:SF1">
    <property type="entry name" value="HEMIN IMPORT ATP-BINDING PROTEIN HMUV"/>
    <property type="match status" value="1"/>
</dbReference>
<dbReference type="GO" id="GO:0005524">
    <property type="term" value="F:ATP binding"/>
    <property type="evidence" value="ECO:0007669"/>
    <property type="project" value="UniProtKB-KW"/>
</dbReference>
<dbReference type="InterPro" id="IPR003593">
    <property type="entry name" value="AAA+_ATPase"/>
</dbReference>
<evidence type="ECO:0000256" key="5">
    <source>
        <dbReference type="ARBA" id="ARBA00022967"/>
    </source>
</evidence>
<evidence type="ECO:0000256" key="4">
    <source>
        <dbReference type="ARBA" id="ARBA00022840"/>
    </source>
</evidence>
<evidence type="ECO:0000313" key="9">
    <source>
        <dbReference type="Proteomes" id="UP000268192"/>
    </source>
</evidence>
<evidence type="ECO:0000256" key="2">
    <source>
        <dbReference type="ARBA" id="ARBA00022448"/>
    </source>
</evidence>
<protein>
    <submittedName>
        <fullName evidence="8">ABC transporter ATP-binding protein</fullName>
    </submittedName>
</protein>
<keyword evidence="9" id="KW-1185">Reference proteome</keyword>
<dbReference type="PROSITE" id="PS00211">
    <property type="entry name" value="ABC_TRANSPORTER_1"/>
    <property type="match status" value="1"/>
</dbReference>
<keyword evidence="4 8" id="KW-0067">ATP-binding</keyword>
<keyword evidence="3" id="KW-0547">Nucleotide-binding</keyword>
<evidence type="ECO:0000256" key="3">
    <source>
        <dbReference type="ARBA" id="ARBA00022741"/>
    </source>
</evidence>
<evidence type="ECO:0000313" key="8">
    <source>
        <dbReference type="EMBL" id="AZN73272.1"/>
    </source>
</evidence>
<dbReference type="GO" id="GO:0016887">
    <property type="term" value="F:ATP hydrolysis activity"/>
    <property type="evidence" value="ECO:0007669"/>
    <property type="project" value="InterPro"/>
</dbReference>
<gene>
    <name evidence="8" type="ORF">D5400_20030</name>
</gene>
<evidence type="ECO:0000259" key="7">
    <source>
        <dbReference type="PROSITE" id="PS50893"/>
    </source>
</evidence>
<accession>A0A3Q8XQX5</accession>
<dbReference type="PROSITE" id="PS50893">
    <property type="entry name" value="ABC_TRANSPORTER_2"/>
    <property type="match status" value="1"/>
</dbReference>
<evidence type="ECO:0000256" key="1">
    <source>
        <dbReference type="ARBA" id="ARBA00005417"/>
    </source>
</evidence>
<dbReference type="KEGG" id="abaw:D5400_20030"/>
<reference evidence="8 9" key="1">
    <citation type="submission" date="2018-09" db="EMBL/GenBank/DDBJ databases">
        <title>Marinorhizobium profundi gen. nov., sp. nov., isolated from a deep-sea sediment sample from the New Britain Trench and proposal of Marinorhizobiaceae fam. nov. in the order Rhizobiales of the class Alphaproteobacteria.</title>
        <authorList>
            <person name="Cao J."/>
        </authorList>
    </citation>
    <scope>NUCLEOTIDE SEQUENCE [LARGE SCALE GENOMIC DNA]</scope>
    <source>
        <strain evidence="8 9">WS11</strain>
    </source>
</reference>
<dbReference type="OrthoDB" id="9810077at2"/>
<dbReference type="Gene3D" id="3.40.50.300">
    <property type="entry name" value="P-loop containing nucleotide triphosphate hydrolases"/>
    <property type="match status" value="1"/>
</dbReference>
<proteinExistence type="inferred from homology"/>
<evidence type="ECO:0000256" key="6">
    <source>
        <dbReference type="ARBA" id="ARBA00037066"/>
    </source>
</evidence>
<dbReference type="Pfam" id="PF00005">
    <property type="entry name" value="ABC_tran"/>
    <property type="match status" value="1"/>
</dbReference>
<organism evidence="8 9">
    <name type="scientific">Georhizobium profundi</name>
    <dbReference type="NCBI Taxonomy" id="2341112"/>
    <lineage>
        <taxon>Bacteria</taxon>
        <taxon>Pseudomonadati</taxon>
        <taxon>Pseudomonadota</taxon>
        <taxon>Alphaproteobacteria</taxon>
        <taxon>Hyphomicrobiales</taxon>
        <taxon>Rhizobiaceae</taxon>
        <taxon>Georhizobium</taxon>
    </lineage>
</organism>
<dbReference type="FunFam" id="3.40.50.300:FF:000134">
    <property type="entry name" value="Iron-enterobactin ABC transporter ATP-binding protein"/>
    <property type="match status" value="1"/>
</dbReference>
<keyword evidence="5" id="KW-1278">Translocase</keyword>
<dbReference type="SMART" id="SM00382">
    <property type="entry name" value="AAA"/>
    <property type="match status" value="1"/>
</dbReference>
<comment type="similarity">
    <text evidence="1">Belongs to the ABC transporter superfamily.</text>
</comment>
<sequence>MSGLVVQNLSVRLGRRAVLDGVSFTATKGEMIGLVGVNGAGKSTLLRALVGLLPSHGTMEVDGVDLRRISAGERARRIAYLPQEREIAWPIAVADLVALGRTPHRKPFAPLAHADLEAIDRAMARMDVEHLRAVPATELSGGERARALIARALAQEAPLLLVDEPTAGLDPGHQIDLMQVLTDLTAGGTTVLVCIHDLALAARWCSRILLVDAGTIKADGLPEDVLSHEMLGSIYGITAHIAEVDGRTIIQPLGRV</sequence>
<dbReference type="InterPro" id="IPR017871">
    <property type="entry name" value="ABC_transporter-like_CS"/>
</dbReference>
<dbReference type="InterPro" id="IPR003439">
    <property type="entry name" value="ABC_transporter-like_ATP-bd"/>
</dbReference>
<comment type="function">
    <text evidence="6">Part of the ABC transporter complex HmuTUV involved in hemin import. Responsible for energy coupling to the transport system.</text>
</comment>